<gene>
    <name evidence="3 5" type="primary">rimP</name>
    <name evidence="5" type="ORF">D3M95_06620</name>
</gene>
<dbReference type="AlphaFoldDB" id="A0A418Q771"/>
<dbReference type="OrthoDB" id="9805006at2"/>
<comment type="subcellular location">
    <subcellularLocation>
        <location evidence="3">Cytoplasm</location>
    </subcellularLocation>
</comment>
<comment type="caution">
    <text evidence="5">The sequence shown here is derived from an EMBL/GenBank/DDBJ whole genome shotgun (WGS) entry which is preliminary data.</text>
</comment>
<dbReference type="GO" id="GO:0000028">
    <property type="term" value="P:ribosomal small subunit assembly"/>
    <property type="evidence" value="ECO:0007669"/>
    <property type="project" value="TreeGrafter"/>
</dbReference>
<dbReference type="HAMAP" id="MF_01077">
    <property type="entry name" value="RimP"/>
    <property type="match status" value="1"/>
</dbReference>
<feature type="domain" description="Ribosome maturation factor RimP N-terminal" evidence="4">
    <location>
        <begin position="12"/>
        <end position="93"/>
    </location>
</feature>
<dbReference type="PANTHER" id="PTHR33867">
    <property type="entry name" value="RIBOSOME MATURATION FACTOR RIMP"/>
    <property type="match status" value="1"/>
</dbReference>
<evidence type="ECO:0000256" key="3">
    <source>
        <dbReference type="HAMAP-Rule" id="MF_01077"/>
    </source>
</evidence>
<evidence type="ECO:0000313" key="5">
    <source>
        <dbReference type="EMBL" id="RIX34967.1"/>
    </source>
</evidence>
<keyword evidence="1 3" id="KW-0963">Cytoplasm</keyword>
<evidence type="ECO:0000313" key="6">
    <source>
        <dbReference type="Proteomes" id="UP000285278"/>
    </source>
</evidence>
<dbReference type="InterPro" id="IPR003728">
    <property type="entry name" value="Ribosome_maturation_RimP"/>
</dbReference>
<dbReference type="Pfam" id="PF02576">
    <property type="entry name" value="RimP_N"/>
    <property type="match status" value="1"/>
</dbReference>
<dbReference type="EMBL" id="QXJK01000005">
    <property type="protein sequence ID" value="RIX34967.1"/>
    <property type="molecule type" value="Genomic_DNA"/>
</dbReference>
<protein>
    <recommendedName>
        <fullName evidence="3">Ribosome maturation factor RimP</fullName>
    </recommendedName>
</protein>
<dbReference type="RefSeq" id="WP_119664792.1">
    <property type="nucleotide sequence ID" value="NZ_QXJK01000005.1"/>
</dbReference>
<evidence type="ECO:0000256" key="2">
    <source>
        <dbReference type="ARBA" id="ARBA00022517"/>
    </source>
</evidence>
<comment type="function">
    <text evidence="3">Required for maturation of 30S ribosomal subunits.</text>
</comment>
<dbReference type="Gene3D" id="3.30.300.70">
    <property type="entry name" value="RimP-like superfamily, N-terminal"/>
    <property type="match status" value="1"/>
</dbReference>
<dbReference type="PANTHER" id="PTHR33867:SF1">
    <property type="entry name" value="RIBOSOME MATURATION FACTOR RIMP"/>
    <property type="match status" value="1"/>
</dbReference>
<name>A0A418Q771_9CORY</name>
<dbReference type="Proteomes" id="UP000285278">
    <property type="component" value="Unassembled WGS sequence"/>
</dbReference>
<organism evidence="5 6">
    <name type="scientific">Corynebacterium falsenii</name>
    <dbReference type="NCBI Taxonomy" id="108486"/>
    <lineage>
        <taxon>Bacteria</taxon>
        <taxon>Bacillati</taxon>
        <taxon>Actinomycetota</taxon>
        <taxon>Actinomycetes</taxon>
        <taxon>Mycobacteriales</taxon>
        <taxon>Corynebacteriaceae</taxon>
        <taxon>Corynebacterium</taxon>
    </lineage>
</organism>
<reference evidence="5 6" key="1">
    <citation type="submission" date="2018-09" db="EMBL/GenBank/DDBJ databases">
        <title>Optimization and identification of Corynebacterium falsenii FN1-14 from fish paste.</title>
        <authorList>
            <person name="Daroonpunt R."/>
            <person name="Tanasupawat S."/>
        </authorList>
    </citation>
    <scope>NUCLEOTIDE SEQUENCE [LARGE SCALE GENOMIC DNA]</scope>
    <source>
        <strain evidence="5 6">FN1-14</strain>
    </source>
</reference>
<keyword evidence="6" id="KW-1185">Reference proteome</keyword>
<dbReference type="NCBIfam" id="NF000930">
    <property type="entry name" value="PRK00092.2-2"/>
    <property type="match status" value="1"/>
</dbReference>
<dbReference type="STRING" id="1451189.CFAL_06390"/>
<evidence type="ECO:0000259" key="4">
    <source>
        <dbReference type="Pfam" id="PF02576"/>
    </source>
</evidence>
<dbReference type="SUPFAM" id="SSF75420">
    <property type="entry name" value="YhbC-like, N-terminal domain"/>
    <property type="match status" value="1"/>
</dbReference>
<comment type="similarity">
    <text evidence="3">Belongs to the RimP family.</text>
</comment>
<dbReference type="GO" id="GO:0006412">
    <property type="term" value="P:translation"/>
    <property type="evidence" value="ECO:0007669"/>
    <property type="project" value="TreeGrafter"/>
</dbReference>
<keyword evidence="2 3" id="KW-0690">Ribosome biogenesis</keyword>
<dbReference type="InterPro" id="IPR028989">
    <property type="entry name" value="RimP_N"/>
</dbReference>
<dbReference type="GO" id="GO:0005829">
    <property type="term" value="C:cytosol"/>
    <property type="evidence" value="ECO:0007669"/>
    <property type="project" value="TreeGrafter"/>
</dbReference>
<accession>A0A418Q771</accession>
<proteinExistence type="inferred from homology"/>
<dbReference type="InterPro" id="IPR035956">
    <property type="entry name" value="RimP_N_sf"/>
</dbReference>
<evidence type="ECO:0000256" key="1">
    <source>
        <dbReference type="ARBA" id="ARBA00022490"/>
    </source>
</evidence>
<sequence length="180" mass="19450">MAFPTKEQVHAIVEPVVGEFTLLVEGIKISKAGAKSAVRIAVDAATPTRDVPDLDELEEVSKALSEELDRAEDNGIVNFGPGYTLEVTTPGVDFPMTQHRHWRKNIGRLVRLPGGKKARVAQVSDDAVALVTSKKKNAIVTIHPLGEVAGSVVDIEFSTPPQRETDLVGLEWAAYEAITD</sequence>